<dbReference type="Pfam" id="PF01612">
    <property type="entry name" value="DNA_pol_A_exo1"/>
    <property type="match status" value="1"/>
</dbReference>
<dbReference type="Proteomes" id="UP000820818">
    <property type="component" value="Linkage Group LG1"/>
</dbReference>
<proteinExistence type="inferred from homology"/>
<dbReference type="PANTHER" id="PTHR12124">
    <property type="entry name" value="POLYMYOSITIS/SCLERODERMA AUTOANTIGEN-RELATED"/>
    <property type="match status" value="1"/>
</dbReference>
<dbReference type="GO" id="GO:0071036">
    <property type="term" value="P:nuclear polyadenylation-dependent snoRNA catabolic process"/>
    <property type="evidence" value="ECO:0007669"/>
    <property type="project" value="TreeGrafter"/>
</dbReference>
<dbReference type="InterPro" id="IPR002562">
    <property type="entry name" value="3'-5'_exonuclease_dom"/>
</dbReference>
<comment type="caution">
    <text evidence="12">The sequence shown here is derived from an EMBL/GenBank/DDBJ whole genome shotgun (WGS) entry which is preliminary data.</text>
</comment>
<evidence type="ECO:0000256" key="5">
    <source>
        <dbReference type="ARBA" id="ARBA00022835"/>
    </source>
</evidence>
<reference evidence="12 13" key="1">
    <citation type="submission" date="2022-05" db="EMBL/GenBank/DDBJ databases">
        <title>A multi-omics perspective on studying reproductive biology in Daphnia sinensis.</title>
        <authorList>
            <person name="Jia J."/>
        </authorList>
    </citation>
    <scope>NUCLEOTIDE SEQUENCE [LARGE SCALE GENOMIC DNA]</scope>
    <source>
        <strain evidence="12 13">WSL</strain>
    </source>
</reference>
<dbReference type="GO" id="GO:0071035">
    <property type="term" value="P:nuclear polyadenylation-dependent rRNA catabolic process"/>
    <property type="evidence" value="ECO:0007669"/>
    <property type="project" value="TreeGrafter"/>
</dbReference>
<evidence type="ECO:0000256" key="3">
    <source>
        <dbReference type="ARBA" id="ARBA00022722"/>
    </source>
</evidence>
<dbReference type="InterPro" id="IPR012337">
    <property type="entry name" value="RNaseH-like_sf"/>
</dbReference>
<dbReference type="GO" id="GO:0071038">
    <property type="term" value="P:TRAMP-dependent tRNA surveillance pathway"/>
    <property type="evidence" value="ECO:0007669"/>
    <property type="project" value="TreeGrafter"/>
</dbReference>
<evidence type="ECO:0000259" key="11">
    <source>
        <dbReference type="PROSITE" id="PS50967"/>
    </source>
</evidence>
<evidence type="ECO:0000313" key="12">
    <source>
        <dbReference type="EMBL" id="KAI9565478.1"/>
    </source>
</evidence>
<evidence type="ECO:0000256" key="4">
    <source>
        <dbReference type="ARBA" id="ARBA00022801"/>
    </source>
</evidence>
<keyword evidence="2" id="KW-0698">rRNA processing</keyword>
<keyword evidence="4" id="KW-0378">Hydrolase</keyword>
<dbReference type="GO" id="GO:0000166">
    <property type="term" value="F:nucleotide binding"/>
    <property type="evidence" value="ECO:0007669"/>
    <property type="project" value="InterPro"/>
</dbReference>
<dbReference type="GO" id="GO:0000467">
    <property type="term" value="P:exonucleolytic trimming to generate mature 3'-end of 5.8S rRNA from tricistronic rRNA transcript (SSU-rRNA, 5.8S rRNA, LSU-rRNA)"/>
    <property type="evidence" value="ECO:0007669"/>
    <property type="project" value="InterPro"/>
</dbReference>
<evidence type="ECO:0000256" key="8">
    <source>
        <dbReference type="ARBA" id="ARBA00043957"/>
    </source>
</evidence>
<dbReference type="AlphaFoldDB" id="A0AAD5LNE0"/>
<evidence type="ECO:0000256" key="9">
    <source>
        <dbReference type="ARBA" id="ARBA00070365"/>
    </source>
</evidence>
<dbReference type="InterPro" id="IPR044876">
    <property type="entry name" value="HRDC_dom_sf"/>
</dbReference>
<accession>A0AAD5LNE0</accession>
<dbReference type="SUPFAM" id="SSF53098">
    <property type="entry name" value="Ribonuclease H-like"/>
    <property type="match status" value="1"/>
</dbReference>
<comment type="subcellular location">
    <subcellularLocation>
        <location evidence="1">Nucleus</location>
    </subcellularLocation>
</comment>
<dbReference type="InterPro" id="IPR010997">
    <property type="entry name" value="HRDC-like_sf"/>
</dbReference>
<feature type="compositionally biased region" description="Basic and acidic residues" evidence="10">
    <location>
        <begin position="776"/>
        <end position="785"/>
    </location>
</feature>
<dbReference type="GO" id="GO:0000175">
    <property type="term" value="F:3'-5'-RNA exonuclease activity"/>
    <property type="evidence" value="ECO:0007669"/>
    <property type="project" value="InterPro"/>
</dbReference>
<dbReference type="SMART" id="SM00474">
    <property type="entry name" value="35EXOc"/>
    <property type="match status" value="1"/>
</dbReference>
<evidence type="ECO:0000256" key="10">
    <source>
        <dbReference type="SAM" id="MobiDB-lite"/>
    </source>
</evidence>
<dbReference type="FunFam" id="3.30.420.10:FF:000059">
    <property type="entry name" value="Exosome complex exonuclease Rrp6"/>
    <property type="match status" value="1"/>
</dbReference>
<dbReference type="GO" id="GO:0071040">
    <property type="term" value="P:nuclear polyadenylation-dependent antisense transcript catabolic process"/>
    <property type="evidence" value="ECO:0007669"/>
    <property type="project" value="TreeGrafter"/>
</dbReference>
<dbReference type="Gene3D" id="1.10.150.80">
    <property type="entry name" value="HRDC domain"/>
    <property type="match status" value="1"/>
</dbReference>
<dbReference type="GO" id="GO:0071037">
    <property type="term" value="P:nuclear polyadenylation-dependent snRNA catabolic process"/>
    <property type="evidence" value="ECO:0007669"/>
    <property type="project" value="TreeGrafter"/>
</dbReference>
<dbReference type="InterPro" id="IPR012588">
    <property type="entry name" value="Exosome-assoc_fac_Rrp6_N"/>
</dbReference>
<dbReference type="SMART" id="SM00341">
    <property type="entry name" value="HRDC"/>
    <property type="match status" value="1"/>
</dbReference>
<dbReference type="InterPro" id="IPR002121">
    <property type="entry name" value="HRDC_dom"/>
</dbReference>
<feature type="compositionally biased region" description="Basic residues" evidence="10">
    <location>
        <begin position="799"/>
        <end position="809"/>
    </location>
</feature>
<feature type="region of interest" description="Disordered" evidence="10">
    <location>
        <begin position="651"/>
        <end position="818"/>
    </location>
</feature>
<evidence type="ECO:0000256" key="1">
    <source>
        <dbReference type="ARBA" id="ARBA00004123"/>
    </source>
</evidence>
<comment type="similarity">
    <text evidence="8">Belongs to the exosome component 10/RRP6 family.</text>
</comment>
<dbReference type="GO" id="GO:0003727">
    <property type="term" value="F:single-stranded RNA binding"/>
    <property type="evidence" value="ECO:0007669"/>
    <property type="project" value="TreeGrafter"/>
</dbReference>
<evidence type="ECO:0000313" key="13">
    <source>
        <dbReference type="Proteomes" id="UP000820818"/>
    </source>
</evidence>
<dbReference type="GO" id="GO:0071044">
    <property type="term" value="P:histone mRNA catabolic process"/>
    <property type="evidence" value="ECO:0007669"/>
    <property type="project" value="TreeGrafter"/>
</dbReference>
<gene>
    <name evidence="12" type="ORF">GHT06_009270</name>
</gene>
<dbReference type="GO" id="GO:0071051">
    <property type="term" value="P:poly(A)-dependent snoRNA 3'-end processing"/>
    <property type="evidence" value="ECO:0007669"/>
    <property type="project" value="TreeGrafter"/>
</dbReference>
<dbReference type="GO" id="GO:0071039">
    <property type="term" value="P:nuclear polyadenylation-dependent CUT catabolic process"/>
    <property type="evidence" value="ECO:0007669"/>
    <property type="project" value="TreeGrafter"/>
</dbReference>
<dbReference type="PANTHER" id="PTHR12124:SF47">
    <property type="entry name" value="EXOSOME COMPONENT 10"/>
    <property type="match status" value="1"/>
</dbReference>
<keyword evidence="6" id="KW-0269">Exonuclease</keyword>
<dbReference type="Pfam" id="PF08066">
    <property type="entry name" value="PMC2NT"/>
    <property type="match status" value="1"/>
</dbReference>
<dbReference type="InterPro" id="IPR049559">
    <property type="entry name" value="Rrp6p-like_exo"/>
</dbReference>
<sequence>MKMNEKESEKNGSVQEIQQTLFQSAMKVTKYSNELPSSGSDWDYYQSYPAYASAMKEFGGRITNLMTKIYGHYGLTGKVGKLDLEEQMELVSDSNDVLMERINLSLDEAAGLKKQAETVVVEMMAKTSNINGSWNRHSVSSPATSYKLLSAKNILRPQLKFKEKIRNSPGPFVPKIKEKPHSLKPLAILLELNDLGDEEFSHPYEFELERFTPDPKFLTVADEVAPFSKVEDTPLVMVETEEALKRLINDLLMESVIAVDLEAHSYRSFQGITCLMQISTSKCDYIVDTLELWDHLQPLNEVFCNPKIVKVFHGADMDIQWLQRDFGIYVVNLFDTYHAAKLLGFAQLSLAFILRHYCQVIADKQYQLADWRIRPLPEQMVNYAREDTHYLGYIYERMKKDLKMKGTGDNLLSAVWQNSRLVCLKRYRIPPITAESHLELYRLSKKIFNERQLYALKELFAWRDRIAREEDESTGFVLPKHMMLQIADVLPKEMQGILACCSPIPSLVRQHLLHLHGIILKAREMPLATLQRHGQPLAIPKLMPAPMEQDTEDPLHCVHDLTHSQDIRDDLPTLLNTDVIETLASKSVQECNGVRVTVKDMPQARLFAETTESDISRKFTASFVSPYTRYMRVKVAEEIAEENRIEKMRQDLTEEQQQAAPEAKRDLEATKEEAEVVPRKKKKLPLKAEGLHKKKKMGDKRSVKRAAAAKASATSSASHEEPDVGKEPSTSKKSGPETKKKTKKNLKSNEEENAPAAKFEPFDYSQVDYHAFKRSALREDAEGRGRGRGRGGRGGGRGHSNKRIHRKGGQKSLTYSSK</sequence>
<name>A0AAD5LNE0_9CRUS</name>
<dbReference type="GO" id="GO:0000176">
    <property type="term" value="C:nuclear exosome (RNase complex)"/>
    <property type="evidence" value="ECO:0007669"/>
    <property type="project" value="InterPro"/>
</dbReference>
<dbReference type="SUPFAM" id="SSF47819">
    <property type="entry name" value="HRDC-like"/>
    <property type="match status" value="1"/>
</dbReference>
<evidence type="ECO:0000256" key="7">
    <source>
        <dbReference type="ARBA" id="ARBA00023242"/>
    </source>
</evidence>
<keyword evidence="5" id="KW-0271">Exosome</keyword>
<evidence type="ECO:0000256" key="6">
    <source>
        <dbReference type="ARBA" id="ARBA00022839"/>
    </source>
</evidence>
<dbReference type="GO" id="GO:0005730">
    <property type="term" value="C:nucleolus"/>
    <property type="evidence" value="ECO:0007669"/>
    <property type="project" value="TreeGrafter"/>
</dbReference>
<evidence type="ECO:0000256" key="2">
    <source>
        <dbReference type="ARBA" id="ARBA00022552"/>
    </source>
</evidence>
<dbReference type="FunFam" id="1.10.150.80:FF:000001">
    <property type="entry name" value="Putative exosome component 10"/>
    <property type="match status" value="1"/>
</dbReference>
<feature type="compositionally biased region" description="Low complexity" evidence="10">
    <location>
        <begin position="706"/>
        <end position="717"/>
    </location>
</feature>
<organism evidence="12 13">
    <name type="scientific">Daphnia sinensis</name>
    <dbReference type="NCBI Taxonomy" id="1820382"/>
    <lineage>
        <taxon>Eukaryota</taxon>
        <taxon>Metazoa</taxon>
        <taxon>Ecdysozoa</taxon>
        <taxon>Arthropoda</taxon>
        <taxon>Crustacea</taxon>
        <taxon>Branchiopoda</taxon>
        <taxon>Diplostraca</taxon>
        <taxon>Cladocera</taxon>
        <taxon>Anomopoda</taxon>
        <taxon>Daphniidae</taxon>
        <taxon>Daphnia</taxon>
        <taxon>Daphnia similis group</taxon>
    </lineage>
</organism>
<dbReference type="InterPro" id="IPR045092">
    <property type="entry name" value="Rrp6-like"/>
</dbReference>
<dbReference type="Gene3D" id="3.30.420.10">
    <property type="entry name" value="Ribonuclease H-like superfamily/Ribonuclease H"/>
    <property type="match status" value="1"/>
</dbReference>
<protein>
    <recommendedName>
        <fullName evidence="9">Exosome complex component 10 homolog</fullName>
    </recommendedName>
</protein>
<keyword evidence="13" id="KW-1185">Reference proteome</keyword>
<dbReference type="PROSITE" id="PS50967">
    <property type="entry name" value="HRDC"/>
    <property type="match status" value="1"/>
</dbReference>
<dbReference type="Pfam" id="PF00570">
    <property type="entry name" value="HRDC"/>
    <property type="match status" value="1"/>
</dbReference>
<feature type="compositionally biased region" description="Basic residues" evidence="10">
    <location>
        <begin position="692"/>
        <end position="704"/>
    </location>
</feature>
<dbReference type="InterPro" id="IPR036397">
    <property type="entry name" value="RNaseH_sf"/>
</dbReference>
<dbReference type="EMBL" id="WJBH02000001">
    <property type="protein sequence ID" value="KAI9565478.1"/>
    <property type="molecule type" value="Genomic_DNA"/>
</dbReference>
<feature type="compositionally biased region" description="Basic and acidic residues" evidence="10">
    <location>
        <begin position="662"/>
        <end position="678"/>
    </location>
</feature>
<keyword evidence="7" id="KW-0539">Nucleus</keyword>
<feature type="compositionally biased region" description="Basic and acidic residues" evidence="10">
    <location>
        <begin position="718"/>
        <end position="739"/>
    </location>
</feature>
<feature type="domain" description="HRDC" evidence="11">
    <location>
        <begin position="449"/>
        <end position="529"/>
    </location>
</feature>
<dbReference type="CDD" id="cd06147">
    <property type="entry name" value="Rrp6p_like_exo"/>
    <property type="match status" value="1"/>
</dbReference>
<keyword evidence="3" id="KW-0540">Nuclease</keyword>